<dbReference type="EMBL" id="UASN01000013">
    <property type="protein sequence ID" value="SPX54002.1"/>
    <property type="molecule type" value="Genomic_DNA"/>
</dbReference>
<proteinExistence type="predicted"/>
<sequence>MREYYRLDTLLNAVSAREAYYSLYRQPVSRETVMELLILRNDIPRSLRASIADLVGELEKIANDRSYQPLRLAHQLNVDLRFSTVTTWRRRTCRPPLTGCWRELTRCPTASDKPTWRPYETGHRSSHPLWLR</sequence>
<evidence type="ECO:0000313" key="3">
    <source>
        <dbReference type="Proteomes" id="UP000251123"/>
    </source>
</evidence>
<dbReference type="AlphaFoldDB" id="A0A2X1QBZ9"/>
<gene>
    <name evidence="2" type="ORF">NCTC9601_01135</name>
</gene>
<accession>A0A2X1QBZ9</accession>
<evidence type="ECO:0000259" key="1">
    <source>
        <dbReference type="Pfam" id="PF04168"/>
    </source>
</evidence>
<dbReference type="InterPro" id="IPR007296">
    <property type="entry name" value="DUF403"/>
</dbReference>
<dbReference type="Pfam" id="PF04168">
    <property type="entry name" value="Alpha-E"/>
    <property type="match status" value="1"/>
</dbReference>
<protein>
    <submittedName>
        <fullName evidence="2">Bacterial domain of uncharacterized function (DUF403)</fullName>
    </submittedName>
</protein>
<dbReference type="Proteomes" id="UP000251123">
    <property type="component" value="Unassembled WGS sequence"/>
</dbReference>
<name>A0A2X1QBZ9_KLEPN</name>
<feature type="domain" description="DUF403" evidence="1">
    <location>
        <begin position="3"/>
        <end position="87"/>
    </location>
</feature>
<evidence type="ECO:0000313" key="2">
    <source>
        <dbReference type="EMBL" id="SPX54002.1"/>
    </source>
</evidence>
<organism evidence="2 3">
    <name type="scientific">Klebsiella pneumoniae</name>
    <dbReference type="NCBI Taxonomy" id="573"/>
    <lineage>
        <taxon>Bacteria</taxon>
        <taxon>Pseudomonadati</taxon>
        <taxon>Pseudomonadota</taxon>
        <taxon>Gammaproteobacteria</taxon>
        <taxon>Enterobacterales</taxon>
        <taxon>Enterobacteriaceae</taxon>
        <taxon>Klebsiella/Raoultella group</taxon>
        <taxon>Klebsiella</taxon>
        <taxon>Klebsiella pneumoniae complex</taxon>
    </lineage>
</organism>
<reference evidence="2 3" key="1">
    <citation type="submission" date="2018-06" db="EMBL/GenBank/DDBJ databases">
        <authorList>
            <consortium name="Pathogen Informatics"/>
            <person name="Doyle S."/>
        </authorList>
    </citation>
    <scope>NUCLEOTIDE SEQUENCE [LARGE SCALE GENOMIC DNA]</scope>
    <source>
        <strain evidence="2 3">NCTC9601</strain>
    </source>
</reference>